<accession>A0A1A8XQJ7</accession>
<feature type="transmembrane region" description="Helical" evidence="1">
    <location>
        <begin position="82"/>
        <end position="100"/>
    </location>
</feature>
<keyword evidence="3" id="KW-1185">Reference proteome</keyword>
<keyword evidence="1" id="KW-0812">Transmembrane</keyword>
<protein>
    <recommendedName>
        <fullName evidence="4">DUF1134 domain-containing protein</fullName>
    </recommendedName>
</protein>
<feature type="transmembrane region" description="Helical" evidence="1">
    <location>
        <begin position="55"/>
        <end position="76"/>
    </location>
</feature>
<dbReference type="AlphaFoldDB" id="A0A1A8XQJ7"/>
<evidence type="ECO:0008006" key="4">
    <source>
        <dbReference type="Google" id="ProtNLM"/>
    </source>
</evidence>
<evidence type="ECO:0000256" key="1">
    <source>
        <dbReference type="SAM" id="Phobius"/>
    </source>
</evidence>
<sequence>MRCVTWQRLSSRHSAAFAPSDLSSPVMRERTVRDTIPVLFNHVERIIMLRRITGVIALTTLFLTAPGFAGAAQHAAAAKPDATIAFSGGSVAVGIGYTWGGGDVKYKGKTYKIKIDGLSAGEIGGAKIRAKGTVYNLKQIEDIEGTFLSGAAGGTLVGGGTRATMKNEKGVEMKIETTAKGLSLKLAAEGVKVTLEK</sequence>
<dbReference type="Proteomes" id="UP000199169">
    <property type="component" value="Unassembled WGS sequence"/>
</dbReference>
<dbReference type="EMBL" id="FLQX01000113">
    <property type="protein sequence ID" value="SBT06931.1"/>
    <property type="molecule type" value="Genomic_DNA"/>
</dbReference>
<proteinExistence type="predicted"/>
<keyword evidence="1" id="KW-1133">Transmembrane helix</keyword>
<gene>
    <name evidence="2" type="ORF">ACCAA_370025</name>
</gene>
<organism evidence="2 3">
    <name type="scientific">Candidatus Accumulibacter aalborgensis</name>
    <dbReference type="NCBI Taxonomy" id="1860102"/>
    <lineage>
        <taxon>Bacteria</taxon>
        <taxon>Pseudomonadati</taxon>
        <taxon>Pseudomonadota</taxon>
        <taxon>Betaproteobacteria</taxon>
        <taxon>Candidatus Accumulibacter</taxon>
    </lineage>
</organism>
<reference evidence="2 3" key="1">
    <citation type="submission" date="2016-06" db="EMBL/GenBank/DDBJ databases">
        <authorList>
            <person name="Kjaerup R.B."/>
            <person name="Dalgaard T.S."/>
            <person name="Juul-Madsen H.R."/>
        </authorList>
    </citation>
    <scope>NUCLEOTIDE SEQUENCE [LARGE SCALE GENOMIC DNA]</scope>
    <source>
        <strain evidence="2">3</strain>
    </source>
</reference>
<keyword evidence="1" id="KW-0472">Membrane</keyword>
<dbReference type="STRING" id="1860102.ACCAA_370025"/>
<evidence type="ECO:0000313" key="3">
    <source>
        <dbReference type="Proteomes" id="UP000199169"/>
    </source>
</evidence>
<evidence type="ECO:0000313" key="2">
    <source>
        <dbReference type="EMBL" id="SBT06931.1"/>
    </source>
</evidence>
<name>A0A1A8XQJ7_9PROT</name>